<organism evidence="9 10">
    <name type="scientific">Zingiber officinale</name>
    <name type="common">Ginger</name>
    <name type="synonym">Amomum zingiber</name>
    <dbReference type="NCBI Taxonomy" id="94328"/>
    <lineage>
        <taxon>Eukaryota</taxon>
        <taxon>Viridiplantae</taxon>
        <taxon>Streptophyta</taxon>
        <taxon>Embryophyta</taxon>
        <taxon>Tracheophyta</taxon>
        <taxon>Spermatophyta</taxon>
        <taxon>Magnoliopsida</taxon>
        <taxon>Liliopsida</taxon>
        <taxon>Zingiberales</taxon>
        <taxon>Zingiberaceae</taxon>
        <taxon>Zingiber</taxon>
    </lineage>
</organism>
<keyword evidence="4" id="KW-0653">Protein transport</keyword>
<dbReference type="Gene3D" id="1.20.58.160">
    <property type="match status" value="1"/>
</dbReference>
<evidence type="ECO:0000313" key="10">
    <source>
        <dbReference type="Proteomes" id="UP000734854"/>
    </source>
</evidence>
<proteinExistence type="inferred from homology"/>
<evidence type="ECO:0000256" key="1">
    <source>
        <dbReference type="ARBA" id="ARBA00004170"/>
    </source>
</evidence>
<dbReference type="PROSITE" id="PS50179">
    <property type="entry name" value="VHS"/>
    <property type="match status" value="1"/>
</dbReference>
<dbReference type="AlphaFoldDB" id="A0A8J5GUR6"/>
<comment type="subcellular location">
    <subcellularLocation>
        <location evidence="1">Membrane</location>
        <topology evidence="1">Peripheral membrane protein</topology>
    </subcellularLocation>
</comment>
<accession>A0A8J5GUR6</accession>
<dbReference type="InterPro" id="IPR004152">
    <property type="entry name" value="GAT_dom"/>
</dbReference>
<dbReference type="InterPro" id="IPR038425">
    <property type="entry name" value="GAT_sf"/>
</dbReference>
<comment type="caution">
    <text evidence="9">The sequence shown here is derived from an EMBL/GenBank/DDBJ whole genome shotgun (WGS) entry which is preliminary data.</text>
</comment>
<evidence type="ECO:0000256" key="4">
    <source>
        <dbReference type="ARBA" id="ARBA00022927"/>
    </source>
</evidence>
<feature type="region of interest" description="Disordered" evidence="6">
    <location>
        <begin position="553"/>
        <end position="638"/>
    </location>
</feature>
<dbReference type="GO" id="GO:0035091">
    <property type="term" value="F:phosphatidylinositol binding"/>
    <property type="evidence" value="ECO:0007669"/>
    <property type="project" value="InterPro"/>
</dbReference>
<feature type="domain" description="GAT" evidence="8">
    <location>
        <begin position="399"/>
        <end position="487"/>
    </location>
</feature>
<dbReference type="Pfam" id="PF00790">
    <property type="entry name" value="VHS"/>
    <property type="match status" value="1"/>
</dbReference>
<dbReference type="EMBL" id="JACMSC010000007">
    <property type="protein sequence ID" value="KAG6513192.1"/>
    <property type="molecule type" value="Genomic_DNA"/>
</dbReference>
<dbReference type="PANTHER" id="PTHR45898:SF3">
    <property type="entry name" value="TOM1-LIKE PROTEIN 5"/>
    <property type="match status" value="1"/>
</dbReference>
<dbReference type="GO" id="GO:0016020">
    <property type="term" value="C:membrane"/>
    <property type="evidence" value="ECO:0007669"/>
    <property type="project" value="UniProtKB-SubCell"/>
</dbReference>
<dbReference type="PANTHER" id="PTHR45898">
    <property type="entry name" value="TOM1-LIKE PROTEIN"/>
    <property type="match status" value="1"/>
</dbReference>
<dbReference type="GO" id="GO:0043130">
    <property type="term" value="F:ubiquitin binding"/>
    <property type="evidence" value="ECO:0007669"/>
    <property type="project" value="InterPro"/>
</dbReference>
<evidence type="ECO:0000259" key="8">
    <source>
        <dbReference type="PROSITE" id="PS50909"/>
    </source>
</evidence>
<keyword evidence="3" id="KW-0813">Transport</keyword>
<dbReference type="SMART" id="SM00288">
    <property type="entry name" value="VHS"/>
    <property type="match status" value="1"/>
</dbReference>
<evidence type="ECO:0000256" key="2">
    <source>
        <dbReference type="ARBA" id="ARBA00007708"/>
    </source>
</evidence>
<dbReference type="SUPFAM" id="SSF89009">
    <property type="entry name" value="GAT-like domain"/>
    <property type="match status" value="1"/>
</dbReference>
<evidence type="ECO:0000256" key="6">
    <source>
        <dbReference type="SAM" id="MobiDB-lite"/>
    </source>
</evidence>
<dbReference type="GO" id="GO:0005737">
    <property type="term" value="C:cytoplasm"/>
    <property type="evidence" value="ECO:0007669"/>
    <property type="project" value="UniProtKB-ARBA"/>
</dbReference>
<reference evidence="9 10" key="1">
    <citation type="submission" date="2020-08" db="EMBL/GenBank/DDBJ databases">
        <title>Plant Genome Project.</title>
        <authorList>
            <person name="Zhang R.-G."/>
        </authorList>
    </citation>
    <scope>NUCLEOTIDE SEQUENCE [LARGE SCALE GENOMIC DNA]</scope>
    <source>
        <tissue evidence="9">Rhizome</tissue>
    </source>
</reference>
<comment type="similarity">
    <text evidence="2">Belongs to the TOM1 family.</text>
</comment>
<feature type="domain" description="VHS" evidence="7">
    <location>
        <begin position="231"/>
        <end position="360"/>
    </location>
</feature>
<gene>
    <name evidence="9" type="ORF">ZIOFF_023504</name>
</gene>
<dbReference type="InterPro" id="IPR002014">
    <property type="entry name" value="VHS_dom"/>
</dbReference>
<evidence type="ECO:0000259" key="7">
    <source>
        <dbReference type="PROSITE" id="PS50179"/>
    </source>
</evidence>
<evidence type="ECO:0000313" key="9">
    <source>
        <dbReference type="EMBL" id="KAG6513192.1"/>
    </source>
</evidence>
<name>A0A8J5GUR6_ZINOF</name>
<dbReference type="InterPro" id="IPR008942">
    <property type="entry name" value="ENTH_VHS"/>
</dbReference>
<dbReference type="InterPro" id="IPR044836">
    <property type="entry name" value="TOL_plant"/>
</dbReference>
<keyword evidence="10" id="KW-1185">Reference proteome</keyword>
<sequence>MPPLAFAFDGLHTCSVHRRCAFQSLRIRSSSVHKLYACSAHELCAYLAHELYAYSADKLCAYSAQGFCSYSPSISWAPHPLRSQDLLPLRSQVPLLFAIDLWVLFSIVSVAWQSVLPLSDFDQQDTTLKAVTVAHESATANWVGPGQPPIPCALHHLCRSRNMVQGMCPLSFSVSPFSHVGRQIAPRSIERSRSILLAAREERERKYLVFTSTYHLIACRTSMVADMVNLATSEKLKEMDWAKNIEICELITHDPEQLKYVIKSIKKRLKNKNVNTQYFSVMLLEMVMNNCREQVHKQVIDNELLPILVKIVKKKKDLPVRERIFLLLDATQTALGGASGKYPQYYAAYYDLVSSGVQFSHQPHVTISQEPFPEKEAENIHSQEPQFQKHRNIDNQLATQSIPDSSTIHKASSVLEVLRDVLNALDPKLPQGVSDEFVLDLVEQCSFQKQRIMQLVMTSRDENLVTQAIELNEQLHQVLSHHDRLLSVNATASPTWDVNGEGEEEEDAESLWRRITKGKACAEDSSDDSVHVFRSIPKEKMSRPIIRPLCIESSDPDVKPCPPSSHSIDLGTKHHSTTNLPPPPSQHKERESFFNDQTMDSSGLAAHVRDLSLRNHDGNSSGSCSTDSSERDVYVFRD</sequence>
<dbReference type="CDD" id="cd14231">
    <property type="entry name" value="GAT_GGA-like_plant"/>
    <property type="match status" value="1"/>
</dbReference>
<protein>
    <submittedName>
        <fullName evidence="9">Uncharacterized protein</fullName>
    </submittedName>
</protein>
<evidence type="ECO:0000256" key="3">
    <source>
        <dbReference type="ARBA" id="ARBA00022448"/>
    </source>
</evidence>
<dbReference type="Proteomes" id="UP000734854">
    <property type="component" value="Unassembled WGS sequence"/>
</dbReference>
<feature type="compositionally biased region" description="Basic and acidic residues" evidence="6">
    <location>
        <begin position="607"/>
        <end position="617"/>
    </location>
</feature>
<dbReference type="PROSITE" id="PS50909">
    <property type="entry name" value="GAT"/>
    <property type="match status" value="1"/>
</dbReference>
<keyword evidence="5" id="KW-0472">Membrane</keyword>
<dbReference type="CDD" id="cd03561">
    <property type="entry name" value="VHS"/>
    <property type="match status" value="1"/>
</dbReference>
<dbReference type="SUPFAM" id="SSF48464">
    <property type="entry name" value="ENTH/VHS domain"/>
    <property type="match status" value="1"/>
</dbReference>
<dbReference type="Pfam" id="PF03127">
    <property type="entry name" value="GAT"/>
    <property type="match status" value="1"/>
</dbReference>
<feature type="compositionally biased region" description="Basic and acidic residues" evidence="6">
    <location>
        <begin position="628"/>
        <end position="638"/>
    </location>
</feature>
<evidence type="ECO:0000256" key="5">
    <source>
        <dbReference type="ARBA" id="ARBA00023136"/>
    </source>
</evidence>
<dbReference type="Gene3D" id="1.25.40.90">
    <property type="match status" value="1"/>
</dbReference>
<dbReference type="GO" id="GO:0043328">
    <property type="term" value="P:protein transport to vacuole involved in ubiquitin-dependent protein catabolic process via the multivesicular body sorting pathway"/>
    <property type="evidence" value="ECO:0007669"/>
    <property type="project" value="InterPro"/>
</dbReference>